<comment type="caution">
    <text evidence="1">The sequence shown here is derived from an EMBL/GenBank/DDBJ whole genome shotgun (WGS) entry which is preliminary data.</text>
</comment>
<dbReference type="EMBL" id="JAAYYV010000044">
    <property type="protein sequence ID" value="NLF53125.1"/>
    <property type="molecule type" value="Genomic_DNA"/>
</dbReference>
<name>A0A7X7R6J2_9RHOO</name>
<evidence type="ECO:0000313" key="1">
    <source>
        <dbReference type="EMBL" id="NLF53125.1"/>
    </source>
</evidence>
<dbReference type="OrthoDB" id="9814432at2"/>
<organism evidence="1 2">
    <name type="scientific">Thauera phenolivorans</name>
    <dbReference type="NCBI Taxonomy" id="1792543"/>
    <lineage>
        <taxon>Bacteria</taxon>
        <taxon>Pseudomonadati</taxon>
        <taxon>Pseudomonadota</taxon>
        <taxon>Betaproteobacteria</taxon>
        <taxon>Rhodocyclales</taxon>
        <taxon>Zoogloeaceae</taxon>
        <taxon>Thauera</taxon>
    </lineage>
</organism>
<dbReference type="RefSeq" id="WP_068808322.1">
    <property type="nucleotide sequence ID" value="NZ_MBFM01000004.1"/>
</dbReference>
<dbReference type="Proteomes" id="UP000536534">
    <property type="component" value="Unassembled WGS sequence"/>
</dbReference>
<proteinExistence type="predicted"/>
<dbReference type="NCBIfam" id="NF041023">
    <property type="entry name" value="PP0621_fam"/>
    <property type="match status" value="1"/>
</dbReference>
<protein>
    <recommendedName>
        <fullName evidence="3">Preprotein translocase subunit YajC</fullName>
    </recommendedName>
</protein>
<dbReference type="AlphaFoldDB" id="A0A7X7R6J2"/>
<evidence type="ECO:0000313" key="2">
    <source>
        <dbReference type="Proteomes" id="UP000536534"/>
    </source>
</evidence>
<reference evidence="1 2" key="1">
    <citation type="journal article" date="2020" name="Biotechnol. Biofuels">
        <title>New insights from the biogas microbiome by comprehensive genome-resolved metagenomics of nearly 1600 species originating from multiple anaerobic digesters.</title>
        <authorList>
            <person name="Campanaro S."/>
            <person name="Treu L."/>
            <person name="Rodriguez-R L.M."/>
            <person name="Kovalovszki A."/>
            <person name="Ziels R.M."/>
            <person name="Maus I."/>
            <person name="Zhu X."/>
            <person name="Kougias P.G."/>
            <person name="Basile A."/>
            <person name="Luo G."/>
            <person name="Schluter A."/>
            <person name="Konstantinidis K.T."/>
            <person name="Angelidaki I."/>
        </authorList>
    </citation>
    <scope>NUCLEOTIDE SEQUENCE [LARGE SCALE GENOMIC DNA]</scope>
    <source>
        <strain evidence="1">AS06rmzACSIP_256</strain>
    </source>
</reference>
<gene>
    <name evidence="1" type="ORF">GX576_01725</name>
</gene>
<sequence>MRNLLLFFLALGGIWWVRRMLSRLGQARRDDRADKTGATRREALPERIVECAHCGLLVPETEGVSDDTGFYCSEAHRRAGPRRNA</sequence>
<dbReference type="InterPro" id="IPR049708">
    <property type="entry name" value="PP0621-like"/>
</dbReference>
<accession>A0A7X7R6J2</accession>
<evidence type="ECO:0008006" key="3">
    <source>
        <dbReference type="Google" id="ProtNLM"/>
    </source>
</evidence>